<dbReference type="Pfam" id="PF00909">
    <property type="entry name" value="Ammonium_transp"/>
    <property type="match status" value="1"/>
</dbReference>
<keyword evidence="12" id="KW-1185">Reference proteome</keyword>
<dbReference type="InterPro" id="IPR029020">
    <property type="entry name" value="Ammonium/urea_transptr"/>
</dbReference>
<evidence type="ECO:0000256" key="5">
    <source>
        <dbReference type="ARBA" id="ARBA00022989"/>
    </source>
</evidence>
<dbReference type="EMBL" id="NEDP02002271">
    <property type="protein sequence ID" value="OWF51366.1"/>
    <property type="molecule type" value="Genomic_DNA"/>
</dbReference>
<feature type="compositionally biased region" description="Basic and acidic residues" evidence="9">
    <location>
        <begin position="646"/>
        <end position="656"/>
    </location>
</feature>
<evidence type="ECO:0000256" key="6">
    <source>
        <dbReference type="ARBA" id="ARBA00023136"/>
    </source>
</evidence>
<dbReference type="GO" id="GO:0097272">
    <property type="term" value="P:ammonium homeostasis"/>
    <property type="evidence" value="ECO:0007669"/>
    <property type="project" value="TreeGrafter"/>
</dbReference>
<evidence type="ECO:0000256" key="9">
    <source>
        <dbReference type="SAM" id="MobiDB-lite"/>
    </source>
</evidence>
<dbReference type="OrthoDB" id="534912at2759"/>
<gene>
    <name evidence="11" type="ORF">KP79_PYT14651</name>
</gene>
<dbReference type="GO" id="GO:0008519">
    <property type="term" value="F:ammonium channel activity"/>
    <property type="evidence" value="ECO:0007669"/>
    <property type="project" value="InterPro"/>
</dbReference>
<dbReference type="NCBIfam" id="TIGR00836">
    <property type="entry name" value="amt"/>
    <property type="match status" value="1"/>
</dbReference>
<reference evidence="11 12" key="1">
    <citation type="journal article" date="2017" name="Nat. Ecol. Evol.">
        <title>Scallop genome provides insights into evolution of bilaterian karyotype and development.</title>
        <authorList>
            <person name="Wang S."/>
            <person name="Zhang J."/>
            <person name="Jiao W."/>
            <person name="Li J."/>
            <person name="Xun X."/>
            <person name="Sun Y."/>
            <person name="Guo X."/>
            <person name="Huan P."/>
            <person name="Dong B."/>
            <person name="Zhang L."/>
            <person name="Hu X."/>
            <person name="Sun X."/>
            <person name="Wang J."/>
            <person name="Zhao C."/>
            <person name="Wang Y."/>
            <person name="Wang D."/>
            <person name="Huang X."/>
            <person name="Wang R."/>
            <person name="Lv J."/>
            <person name="Li Y."/>
            <person name="Zhang Z."/>
            <person name="Liu B."/>
            <person name="Lu W."/>
            <person name="Hui Y."/>
            <person name="Liang J."/>
            <person name="Zhou Z."/>
            <person name="Hou R."/>
            <person name="Li X."/>
            <person name="Liu Y."/>
            <person name="Li H."/>
            <person name="Ning X."/>
            <person name="Lin Y."/>
            <person name="Zhao L."/>
            <person name="Xing Q."/>
            <person name="Dou J."/>
            <person name="Li Y."/>
            <person name="Mao J."/>
            <person name="Guo H."/>
            <person name="Dou H."/>
            <person name="Li T."/>
            <person name="Mu C."/>
            <person name="Jiang W."/>
            <person name="Fu Q."/>
            <person name="Fu X."/>
            <person name="Miao Y."/>
            <person name="Liu J."/>
            <person name="Yu Q."/>
            <person name="Li R."/>
            <person name="Liao H."/>
            <person name="Li X."/>
            <person name="Kong Y."/>
            <person name="Jiang Z."/>
            <person name="Chourrout D."/>
            <person name="Li R."/>
            <person name="Bao Z."/>
        </authorList>
    </citation>
    <scope>NUCLEOTIDE SEQUENCE [LARGE SCALE GENOMIC DNA]</scope>
    <source>
        <strain evidence="11 12">PY_sf001</strain>
    </source>
</reference>
<evidence type="ECO:0000256" key="3">
    <source>
        <dbReference type="ARBA" id="ARBA00022448"/>
    </source>
</evidence>
<keyword evidence="3 8" id="KW-0813">Transport</keyword>
<dbReference type="PANTHER" id="PTHR11730:SF58">
    <property type="entry name" value="AMMONIUM TRANSPORTER"/>
    <property type="match status" value="1"/>
</dbReference>
<comment type="subcellular location">
    <subcellularLocation>
        <location evidence="8">Cell membrane</location>
        <topology evidence="8">Multi-pass membrane protein</topology>
    </subcellularLocation>
    <subcellularLocation>
        <location evidence="1">Membrane</location>
        <topology evidence="1">Multi-pass membrane protein</topology>
    </subcellularLocation>
</comment>
<evidence type="ECO:0000313" key="11">
    <source>
        <dbReference type="EMBL" id="OWF51366.1"/>
    </source>
</evidence>
<sequence>MGVGSIGPITWDDATWILTSSFIIFTMQSGFGLLEVGCVSGRNEVNIMMKNAVDVIFGGLSYWAVGFGLSFGMDYGSNPFCGVGSFFVDSSDERMGLLFATFVFQLSFATTATTIVSGAMAERTKMTAYILFSITNTVVYCIPAHWEWATNGFLRTMGCVDIAGSGAVHLTGGMSAMVAAIILKPRLGRYDKGTGQKTPPNPVSALVGMFMLWWGWLAFNCGSTFGISGGKWKLAAKSAVTTLIGSMGGGATGVIISYIISRKYAVDYLVNCVLCALVSITAGCAVIRPWEALLIGAIGGVICIGSTKLMDKMRIDDPVGATAVHGAGGIWGMLAVGLFAENEPLENTTQGRAGVFHGGGFYLMGIQMLSIVCLVAWSAVTSFLLLMVIKYTVGLRLSEEEERLGADIVEHNIGADMYGGQFLGRPDSVCALGRRDTLLPCNQVPNGETTAGDTNDSTRRRDSVASRKLKTVSPGPVQQQRRPLRRQDKVVPDSIPGQCILYQENQATTSNPKRTKPSRASPRYQTFTSISKGAKPSRASPRQPSHHAHPNRNQAIMSIPKANGLREHLRRSEADTCIPKGIKPSRASPMQPSHHKRSLERKGITSIPKGTKPSQALPRQPSLHEHSQENQVITCIPKGTMPSRASPREPSHHEHPQGNQAFTSIPKRTKPSRASQR</sequence>
<evidence type="ECO:0000256" key="8">
    <source>
        <dbReference type="RuleBase" id="RU362002"/>
    </source>
</evidence>
<evidence type="ECO:0000256" key="1">
    <source>
        <dbReference type="ARBA" id="ARBA00004141"/>
    </source>
</evidence>
<dbReference type="SUPFAM" id="SSF111352">
    <property type="entry name" value="Ammonium transporter"/>
    <property type="match status" value="1"/>
</dbReference>
<keyword evidence="4" id="KW-0812">Transmembrane</keyword>
<feature type="domain" description="Ammonium transporter AmtB-like" evidence="10">
    <location>
        <begin position="16"/>
        <end position="412"/>
    </location>
</feature>
<dbReference type="GO" id="GO:0005886">
    <property type="term" value="C:plasma membrane"/>
    <property type="evidence" value="ECO:0007669"/>
    <property type="project" value="UniProtKB-SubCell"/>
</dbReference>
<feature type="region of interest" description="Disordered" evidence="9">
    <location>
        <begin position="441"/>
        <end position="677"/>
    </location>
</feature>
<dbReference type="FunFam" id="1.10.3430.10:FF:000008">
    <property type="entry name" value="Ammonium transporter"/>
    <property type="match status" value="1"/>
</dbReference>
<keyword evidence="5" id="KW-1133">Transmembrane helix</keyword>
<protein>
    <recommendedName>
        <fullName evidence="8">Ammonium transporter</fullName>
    </recommendedName>
</protein>
<dbReference type="PANTHER" id="PTHR11730">
    <property type="entry name" value="AMMONIUM TRANSPORTER"/>
    <property type="match status" value="1"/>
</dbReference>
<dbReference type="STRING" id="6573.A0A210QRI3"/>
<feature type="compositionally biased region" description="Polar residues" evidence="9">
    <location>
        <begin position="443"/>
        <end position="455"/>
    </location>
</feature>
<feature type="compositionally biased region" description="Basic and acidic residues" evidence="9">
    <location>
        <begin position="456"/>
        <end position="465"/>
    </location>
</feature>
<comment type="similarity">
    <text evidence="2 8">Belongs to the ammonia transporter channel (TC 1.A.11.2) family.</text>
</comment>
<dbReference type="InterPro" id="IPR001905">
    <property type="entry name" value="Ammonium_transpt"/>
</dbReference>
<evidence type="ECO:0000256" key="4">
    <source>
        <dbReference type="ARBA" id="ARBA00022692"/>
    </source>
</evidence>
<organism evidence="11 12">
    <name type="scientific">Mizuhopecten yessoensis</name>
    <name type="common">Japanese scallop</name>
    <name type="synonym">Patinopecten yessoensis</name>
    <dbReference type="NCBI Taxonomy" id="6573"/>
    <lineage>
        <taxon>Eukaryota</taxon>
        <taxon>Metazoa</taxon>
        <taxon>Spiralia</taxon>
        <taxon>Lophotrochozoa</taxon>
        <taxon>Mollusca</taxon>
        <taxon>Bivalvia</taxon>
        <taxon>Autobranchia</taxon>
        <taxon>Pteriomorphia</taxon>
        <taxon>Pectinida</taxon>
        <taxon>Pectinoidea</taxon>
        <taxon>Pectinidae</taxon>
        <taxon>Mizuhopecten</taxon>
    </lineage>
</organism>
<name>A0A210QRI3_MIZYE</name>
<dbReference type="InterPro" id="IPR024041">
    <property type="entry name" value="NH4_transpt_AmtB-like_dom"/>
</dbReference>
<comment type="caution">
    <text evidence="11">The sequence shown here is derived from an EMBL/GenBank/DDBJ whole genome shotgun (WGS) entry which is preliminary data.</text>
</comment>
<feature type="compositionally biased region" description="Basic residues" evidence="9">
    <location>
        <begin position="667"/>
        <end position="677"/>
    </location>
</feature>
<evidence type="ECO:0000259" key="10">
    <source>
        <dbReference type="Pfam" id="PF00909"/>
    </source>
</evidence>
<accession>A0A210QRI3</accession>
<evidence type="ECO:0000256" key="7">
    <source>
        <dbReference type="ARBA" id="ARBA00023177"/>
    </source>
</evidence>
<feature type="compositionally biased region" description="Basic and acidic residues" evidence="9">
    <location>
        <begin position="564"/>
        <end position="574"/>
    </location>
</feature>
<dbReference type="AlphaFoldDB" id="A0A210QRI3"/>
<keyword evidence="7 8" id="KW-0924">Ammonia transport</keyword>
<proteinExistence type="inferred from homology"/>
<feature type="compositionally biased region" description="Polar residues" evidence="9">
    <location>
        <begin position="503"/>
        <end position="512"/>
    </location>
</feature>
<evidence type="ECO:0000256" key="2">
    <source>
        <dbReference type="ARBA" id="ARBA00005887"/>
    </source>
</evidence>
<evidence type="ECO:0000313" key="12">
    <source>
        <dbReference type="Proteomes" id="UP000242188"/>
    </source>
</evidence>
<dbReference type="Gene3D" id="1.10.3430.10">
    <property type="entry name" value="Ammonium transporter AmtB like domains"/>
    <property type="match status" value="1"/>
</dbReference>
<keyword evidence="6" id="KW-0472">Membrane</keyword>
<dbReference type="Proteomes" id="UP000242188">
    <property type="component" value="Unassembled WGS sequence"/>
</dbReference>